<gene>
    <name evidence="7" type="ORF">SAMN04489759_10642</name>
</gene>
<organism evidence="7 8">
    <name type="scientific">Sulfitobacter delicatus</name>
    <dbReference type="NCBI Taxonomy" id="218672"/>
    <lineage>
        <taxon>Bacteria</taxon>
        <taxon>Pseudomonadati</taxon>
        <taxon>Pseudomonadota</taxon>
        <taxon>Alphaproteobacteria</taxon>
        <taxon>Rhodobacterales</taxon>
        <taxon>Roseobacteraceae</taxon>
        <taxon>Sulfitobacter</taxon>
    </lineage>
</organism>
<keyword evidence="3 6" id="KW-0812">Transmembrane</keyword>
<keyword evidence="4 6" id="KW-1133">Transmembrane helix</keyword>
<feature type="transmembrane region" description="Helical" evidence="6">
    <location>
        <begin position="113"/>
        <end position="133"/>
    </location>
</feature>
<feature type="transmembrane region" description="Helical" evidence="6">
    <location>
        <begin position="71"/>
        <end position="92"/>
    </location>
</feature>
<dbReference type="PANTHER" id="PTHR30086">
    <property type="entry name" value="ARGININE EXPORTER PROTEIN ARGO"/>
    <property type="match status" value="1"/>
</dbReference>
<accession>A0A1G7SZS9</accession>
<keyword evidence="2" id="KW-1003">Cell membrane</keyword>
<dbReference type="STRING" id="218672.SAMN04489759_10642"/>
<evidence type="ECO:0000256" key="5">
    <source>
        <dbReference type="ARBA" id="ARBA00023136"/>
    </source>
</evidence>
<feature type="transmembrane region" description="Helical" evidence="6">
    <location>
        <begin position="41"/>
        <end position="65"/>
    </location>
</feature>
<dbReference type="GO" id="GO:0005886">
    <property type="term" value="C:plasma membrane"/>
    <property type="evidence" value="ECO:0007669"/>
    <property type="project" value="UniProtKB-SubCell"/>
</dbReference>
<dbReference type="AlphaFoldDB" id="A0A1G7SZS9"/>
<keyword evidence="5 6" id="KW-0472">Membrane</keyword>
<dbReference type="EMBL" id="FNBP01000006">
    <property type="protein sequence ID" value="SDG28606.1"/>
    <property type="molecule type" value="Genomic_DNA"/>
</dbReference>
<feature type="transmembrane region" description="Helical" evidence="6">
    <location>
        <begin position="145"/>
        <end position="172"/>
    </location>
</feature>
<evidence type="ECO:0000256" key="2">
    <source>
        <dbReference type="ARBA" id="ARBA00022475"/>
    </source>
</evidence>
<protein>
    <submittedName>
        <fullName evidence="7">Threonine/homoserine/homoserine lactone efflux protein</fullName>
    </submittedName>
</protein>
<dbReference type="OrthoDB" id="7659099at2"/>
<evidence type="ECO:0000256" key="1">
    <source>
        <dbReference type="ARBA" id="ARBA00004651"/>
    </source>
</evidence>
<proteinExistence type="predicted"/>
<sequence>MIDWHGILAVFAAFFVVAASPGPATLALATVSAASGRRSGTIFGAGLAIGLGFWGLVAATGLGAILQSTGVLLTGLKIAGGLYLLWLAYGSARSAWRPSQVERDPMLPQKDNWFWRGLVLNLSNPKAVFAWMAALSVGLGGDDGILGLGIATVGCALIGLIIYAVYAVAFSFQPVMRGYAEFKCWIEGVTAALFVVAGLALIRSALTRSAAPP</sequence>
<keyword evidence="8" id="KW-1185">Reference proteome</keyword>
<dbReference type="GO" id="GO:0015171">
    <property type="term" value="F:amino acid transmembrane transporter activity"/>
    <property type="evidence" value="ECO:0007669"/>
    <property type="project" value="TreeGrafter"/>
</dbReference>
<feature type="transmembrane region" description="Helical" evidence="6">
    <location>
        <begin position="184"/>
        <end position="206"/>
    </location>
</feature>
<evidence type="ECO:0000313" key="7">
    <source>
        <dbReference type="EMBL" id="SDG28606.1"/>
    </source>
</evidence>
<evidence type="ECO:0000313" key="8">
    <source>
        <dbReference type="Proteomes" id="UP000199399"/>
    </source>
</evidence>
<dbReference type="Pfam" id="PF01810">
    <property type="entry name" value="LysE"/>
    <property type="match status" value="1"/>
</dbReference>
<dbReference type="PANTHER" id="PTHR30086:SF20">
    <property type="entry name" value="ARGININE EXPORTER PROTEIN ARGO-RELATED"/>
    <property type="match status" value="1"/>
</dbReference>
<dbReference type="InterPro" id="IPR001123">
    <property type="entry name" value="LeuE-type"/>
</dbReference>
<comment type="subcellular location">
    <subcellularLocation>
        <location evidence="1">Cell membrane</location>
        <topology evidence="1">Multi-pass membrane protein</topology>
    </subcellularLocation>
</comment>
<evidence type="ECO:0000256" key="4">
    <source>
        <dbReference type="ARBA" id="ARBA00022989"/>
    </source>
</evidence>
<dbReference type="Proteomes" id="UP000199399">
    <property type="component" value="Unassembled WGS sequence"/>
</dbReference>
<evidence type="ECO:0000256" key="3">
    <source>
        <dbReference type="ARBA" id="ARBA00022692"/>
    </source>
</evidence>
<dbReference type="RefSeq" id="WP_093742465.1">
    <property type="nucleotide sequence ID" value="NZ_FNBP01000006.1"/>
</dbReference>
<name>A0A1G7SZS9_9RHOB</name>
<reference evidence="8" key="1">
    <citation type="submission" date="2016-10" db="EMBL/GenBank/DDBJ databases">
        <authorList>
            <person name="Varghese N."/>
            <person name="Submissions S."/>
        </authorList>
    </citation>
    <scope>NUCLEOTIDE SEQUENCE [LARGE SCALE GENOMIC DNA]</scope>
    <source>
        <strain evidence="8">DSM 16477</strain>
    </source>
</reference>
<feature type="transmembrane region" description="Helical" evidence="6">
    <location>
        <begin position="6"/>
        <end position="29"/>
    </location>
</feature>
<evidence type="ECO:0000256" key="6">
    <source>
        <dbReference type="SAM" id="Phobius"/>
    </source>
</evidence>